<dbReference type="Pfam" id="PF06996">
    <property type="entry name" value="T6SS_TssG"/>
    <property type="match status" value="1"/>
</dbReference>
<dbReference type="EMBL" id="UIDD01000001">
    <property type="protein sequence ID" value="SUQ61028.1"/>
    <property type="molecule type" value="Genomic_DNA"/>
</dbReference>
<reference evidence="2" key="1">
    <citation type="submission" date="2018-07" db="EMBL/GenBank/DDBJ databases">
        <authorList>
            <person name="Blom J."/>
        </authorList>
    </citation>
    <scope>NUCLEOTIDE SEQUENCE [LARGE SCALE GENOMIC DNA]</scope>
    <source>
        <strain evidence="2">CCOS 864</strain>
    </source>
</reference>
<dbReference type="PANTHER" id="PTHR35564:SF4">
    <property type="entry name" value="CYTOPLASMIC PROTEIN"/>
    <property type="match status" value="1"/>
</dbReference>
<accession>A0A380SUR2</accession>
<dbReference type="Proteomes" id="UP000255177">
    <property type="component" value="Unassembled WGS sequence"/>
</dbReference>
<keyword evidence="2" id="KW-1185">Reference proteome</keyword>
<sequence length="350" mass="39417">MESQARTPSDPVNILSEMQAEPWNYDFFQALRRLECESPQLPRFGHSLRLADEPVRLGQQLDCAFAPATLASLTPATEQGPARLEQFFFGLGGPNGPLPLHLTEYMRERQRNNADSTSKRFLDVFHHRLLSLFYRAWAEARPTVSHDRPDDDYWAARLAALSGRGTPALRDQGPLPDTAKLHYSGHLAAQTRYPDGLRGILGAYFGVPVSIEEYVSQWLQLPERSRLGASANQLGMDVCLGSHVWDRQHKFRICLGPLSLDQYLSLLPDGSAFGELVAWVAEHQGHELDWDLNLILQQEQIPALQLNTGRRLGFDTWLGRPQHDARDLTLARYYAEQATASQSTRSPEHG</sequence>
<dbReference type="NCBIfam" id="TIGR03347">
    <property type="entry name" value="VI_chp_1"/>
    <property type="match status" value="1"/>
</dbReference>
<gene>
    <name evidence="1" type="ORF">CCOS864_00433</name>
</gene>
<dbReference type="AlphaFoldDB" id="A0A380SUR2"/>
<evidence type="ECO:0008006" key="3">
    <source>
        <dbReference type="Google" id="ProtNLM"/>
    </source>
</evidence>
<name>A0A380SUR2_9PSED</name>
<organism evidence="1 2">
    <name type="scientific">Pseudomonas wadenswilerensis</name>
    <dbReference type="NCBI Taxonomy" id="1785161"/>
    <lineage>
        <taxon>Bacteria</taxon>
        <taxon>Pseudomonadati</taxon>
        <taxon>Pseudomonadota</taxon>
        <taxon>Gammaproteobacteria</taxon>
        <taxon>Pseudomonadales</taxon>
        <taxon>Pseudomonadaceae</taxon>
        <taxon>Pseudomonas</taxon>
    </lineage>
</organism>
<evidence type="ECO:0000313" key="2">
    <source>
        <dbReference type="Proteomes" id="UP000255177"/>
    </source>
</evidence>
<evidence type="ECO:0000313" key="1">
    <source>
        <dbReference type="EMBL" id="SUQ61028.1"/>
    </source>
</evidence>
<dbReference type="PANTHER" id="PTHR35564">
    <property type="match status" value="1"/>
</dbReference>
<proteinExistence type="predicted"/>
<protein>
    <recommendedName>
        <fullName evidence="3">Type VI secretion protein</fullName>
    </recommendedName>
</protein>
<dbReference type="InterPro" id="IPR010732">
    <property type="entry name" value="T6SS_TssG-like"/>
</dbReference>
<dbReference type="RefSeq" id="WP_115084876.1">
    <property type="nucleotide sequence ID" value="NZ_CBCSFG010000002.1"/>
</dbReference>